<evidence type="ECO:0000313" key="2">
    <source>
        <dbReference type="Proteomes" id="UP000683360"/>
    </source>
</evidence>
<sequence length="197" mass="22380">MRNRGLKHSPINIPKLYRLLYDNEDILKGLSAKSLNARKDVATHVATGSNRGYSSQYISTCASLYKAESFRSLKLNSEYKWCMKHIAEIDVASLPENVTIIDLTTNILRKKYETNDKEINEKLHKFAESHQEVLLVGKVPASCLKLIEFTGVVPDSDNSCSDSDDSGYEYFCCYGFYPNTDSGRLQIWEETQSLTFI</sequence>
<proteinExistence type="predicted"/>
<dbReference type="OrthoDB" id="6143207at2759"/>
<comment type="caution">
    <text evidence="1">The sequence shown here is derived from an EMBL/GenBank/DDBJ whole genome shotgun (WGS) entry which is preliminary data.</text>
</comment>
<keyword evidence="2" id="KW-1185">Reference proteome</keyword>
<dbReference type="EMBL" id="CAJPWZ010002927">
    <property type="protein sequence ID" value="CAG2248245.1"/>
    <property type="molecule type" value="Genomic_DNA"/>
</dbReference>
<protein>
    <submittedName>
        <fullName evidence="1">Uncharacterized protein</fullName>
    </submittedName>
</protein>
<evidence type="ECO:0000313" key="1">
    <source>
        <dbReference type="EMBL" id="CAG2248245.1"/>
    </source>
</evidence>
<dbReference type="AlphaFoldDB" id="A0A8S3V057"/>
<name>A0A8S3V057_MYTED</name>
<organism evidence="1 2">
    <name type="scientific">Mytilus edulis</name>
    <name type="common">Blue mussel</name>
    <dbReference type="NCBI Taxonomy" id="6550"/>
    <lineage>
        <taxon>Eukaryota</taxon>
        <taxon>Metazoa</taxon>
        <taxon>Spiralia</taxon>
        <taxon>Lophotrochozoa</taxon>
        <taxon>Mollusca</taxon>
        <taxon>Bivalvia</taxon>
        <taxon>Autobranchia</taxon>
        <taxon>Pteriomorphia</taxon>
        <taxon>Mytilida</taxon>
        <taxon>Mytiloidea</taxon>
        <taxon>Mytilidae</taxon>
        <taxon>Mytilinae</taxon>
        <taxon>Mytilus</taxon>
    </lineage>
</organism>
<accession>A0A8S3V057</accession>
<reference evidence="1" key="1">
    <citation type="submission" date="2021-03" db="EMBL/GenBank/DDBJ databases">
        <authorList>
            <person name="Bekaert M."/>
        </authorList>
    </citation>
    <scope>NUCLEOTIDE SEQUENCE</scope>
</reference>
<dbReference type="Proteomes" id="UP000683360">
    <property type="component" value="Unassembled WGS sequence"/>
</dbReference>
<gene>
    <name evidence="1" type="ORF">MEDL_60101</name>
</gene>